<evidence type="ECO:0000256" key="7">
    <source>
        <dbReference type="SAM" id="MobiDB-lite"/>
    </source>
</evidence>
<dbReference type="InterPro" id="IPR008983">
    <property type="entry name" value="Tumour_necrosis_fac-like_dom"/>
</dbReference>
<dbReference type="Pfam" id="PF07546">
    <property type="entry name" value="EMI"/>
    <property type="match status" value="1"/>
</dbReference>
<feature type="domain" description="C1q" evidence="8">
    <location>
        <begin position="931"/>
        <end position="1079"/>
    </location>
</feature>
<feature type="compositionally biased region" description="Basic residues" evidence="7">
    <location>
        <begin position="101"/>
        <end position="110"/>
    </location>
</feature>
<name>A0A8T1RY11_CHESE</name>
<evidence type="ECO:0000256" key="5">
    <source>
        <dbReference type="ARBA" id="ARBA00023157"/>
    </source>
</evidence>
<dbReference type="PANTHER" id="PTHR15427">
    <property type="entry name" value="EMILIN ELASTIN MICROFIBRIL INTERFACE-LOCATED PROTEIN ELASTIN MICROFIBRIL INTERFACER"/>
    <property type="match status" value="1"/>
</dbReference>
<comment type="caution">
    <text evidence="10">The sequence shown here is derived from an EMBL/GenBank/DDBJ whole genome shotgun (WGS) entry which is preliminary data.</text>
</comment>
<feature type="region of interest" description="Disordered" evidence="7">
    <location>
        <begin position="1005"/>
        <end position="1026"/>
    </location>
</feature>
<sequence length="1082" mass="114539">TGRAAPPSGQRRHLTRRQHRAGAAPPSGQRRHLTRRQHRAGAAPPSGQRRHLTRRQHRAGAAPRGQCRHLTRWQHRAGAPPGGQPASQPAAQGGAAPPSGQRRHLTRWQHRAGAPPGGQRRHLTRSPSPCRYRSYLRPRYKVAYKSVSDVEWKCCHGYAGDDCLEGPAQGPPFTTTRPRPKPGRPTLSGFGNPLSGLGGEGRGDAEKVKQLEEKVQSLSKQLQDLQASTEKLAQEGRKAGELALDGKQPADAAAQPEMKETLNEIQRHLQRLDNRISSHDAELTNLSNGQGPGAPPGGALLLQEVEQRVQESCAACLAGSEGLRRQQAEDRERMRGLEKLISSVDQRNREAVESIQRHVSGLAGRLPKDCCSPLDELRGRVADLERGLDRVSGSFTMLNARLDQELAGLEPAGAGQGGRVLAARLVELEGRLNATQRGLQEHPLPGHLAGELGRRLSGAEGELANVASQLSGFQGHVQRALANLSHAVETLKGSVAQSAAVLTELQGQGVGCSQPCPTPPAPPPGSHILSDLARRVQENQAQLRSLGSSLQQLSSSRDGLAGSVRALQAEGKTLRELLGAHGESLGRLAAEIGRLESRLLGAAGSATDPTAKEQARLEQVEAELRALSGAVRAQERGCSQACAALQEEVGRLRGEVAGCTGACPLLPRQPEQGREPVETPKPLDGFSVFGGTSAVDLKSLQGELSEVILSFSSLNDTLRGLQSTVDKHQTDLLELGSTKDRIIAEINKVQAEATERAAEGEERLEGVTRRLQQLGGSLRGEAGECRRAAGGLEQRLAKLEGVCERLDGVSGSLRAVKEGLSRHVTGLWGCLQEVNGTLRTHGALLTKLDARLGTTHPRLGALNASLLHLQGAVHNLTRQDLAGPPGPPGPEGPMGRAGPAGPAGPSGKDGEQGPMGPPGFPGEQGPVGEAAVVPRVAFSAALTSRHVEPGTIPFDRLLVNDGDAYDPYSGIFTVPVSGRYFISAVLTGHRNEKIEAVLSRSNQGIARSDSGGYQPEGLENKPVAENQPSPGSLGVFNLLLRLAAGETLCVDLVTGRLAHSSDEPLTVFSGVLLYPGEGDEAG</sequence>
<dbReference type="PROSITE" id="PS51041">
    <property type="entry name" value="EMI"/>
    <property type="match status" value="1"/>
</dbReference>
<proteinExistence type="predicted"/>
<feature type="compositionally biased region" description="Basic residues" evidence="7">
    <location>
        <begin position="10"/>
        <end position="20"/>
    </location>
</feature>
<feature type="compositionally biased region" description="Basic residues" evidence="7">
    <location>
        <begin position="66"/>
        <end position="75"/>
    </location>
</feature>
<dbReference type="Proteomes" id="UP000765507">
    <property type="component" value="Unassembled WGS sequence"/>
</dbReference>
<feature type="region of interest" description="Disordered" evidence="7">
    <location>
        <begin position="878"/>
        <end position="927"/>
    </location>
</feature>
<feature type="compositionally biased region" description="Low complexity" evidence="7">
    <location>
        <begin position="893"/>
        <end position="906"/>
    </location>
</feature>
<reference evidence="10 11" key="1">
    <citation type="journal article" date="2020" name="G3 (Bethesda)">
        <title>Draft Genome of the Common Snapping Turtle, Chelydra serpentina, a Model for Phenotypic Plasticity in Reptiles.</title>
        <authorList>
            <person name="Das D."/>
            <person name="Singh S.K."/>
            <person name="Bierstedt J."/>
            <person name="Erickson A."/>
            <person name="Galli G.L.J."/>
            <person name="Crossley D.A. 2nd"/>
            <person name="Rhen T."/>
        </authorList>
    </citation>
    <scope>NUCLEOTIDE SEQUENCE [LARGE SCALE GENOMIC DNA]</scope>
    <source>
        <strain evidence="10">KW</strain>
    </source>
</reference>
<dbReference type="PROSITE" id="PS50871">
    <property type="entry name" value="C1Q"/>
    <property type="match status" value="1"/>
</dbReference>
<dbReference type="GO" id="GO:0030023">
    <property type="term" value="F:extracellular matrix constituent conferring elasticity"/>
    <property type="evidence" value="ECO:0007669"/>
    <property type="project" value="TreeGrafter"/>
</dbReference>
<gene>
    <name evidence="10" type="primary">EMILIN1</name>
    <name evidence="10" type="ORF">G0U57_007570</name>
</gene>
<feature type="domain" description="EMI" evidence="9">
    <location>
        <begin position="102"/>
        <end position="165"/>
    </location>
</feature>
<feature type="coiled-coil region" evidence="6">
    <location>
        <begin position="208"/>
        <end position="235"/>
    </location>
</feature>
<evidence type="ECO:0000259" key="8">
    <source>
        <dbReference type="PROSITE" id="PS50871"/>
    </source>
</evidence>
<dbReference type="SUPFAM" id="SSF49842">
    <property type="entry name" value="TNF-like"/>
    <property type="match status" value="1"/>
</dbReference>
<dbReference type="InterPro" id="IPR011489">
    <property type="entry name" value="EMI_domain"/>
</dbReference>
<dbReference type="GO" id="GO:0005576">
    <property type="term" value="C:extracellular region"/>
    <property type="evidence" value="ECO:0007669"/>
    <property type="project" value="UniProtKB-SubCell"/>
</dbReference>
<accession>A0A8T1RY11</accession>
<dbReference type="PANTHER" id="PTHR15427:SF1">
    <property type="entry name" value="EMILIN-1"/>
    <property type="match status" value="1"/>
</dbReference>
<keyword evidence="5" id="KW-1015">Disulfide bond</keyword>
<feature type="compositionally biased region" description="Low complexity" evidence="7">
    <location>
        <begin position="84"/>
        <end position="100"/>
    </location>
</feature>
<dbReference type="Pfam" id="PF01391">
    <property type="entry name" value="Collagen"/>
    <property type="match status" value="1"/>
</dbReference>
<feature type="region of interest" description="Disordered" evidence="7">
    <location>
        <begin position="163"/>
        <end position="206"/>
    </location>
</feature>
<keyword evidence="11" id="KW-1185">Reference proteome</keyword>
<dbReference type="Gene3D" id="2.60.120.40">
    <property type="match status" value="1"/>
</dbReference>
<dbReference type="SMART" id="SM00110">
    <property type="entry name" value="C1Q"/>
    <property type="match status" value="1"/>
</dbReference>
<evidence type="ECO:0000256" key="3">
    <source>
        <dbReference type="ARBA" id="ARBA00022729"/>
    </source>
</evidence>
<dbReference type="InterPro" id="IPR008160">
    <property type="entry name" value="Collagen"/>
</dbReference>
<evidence type="ECO:0000256" key="6">
    <source>
        <dbReference type="SAM" id="Coils"/>
    </source>
</evidence>
<keyword evidence="3" id="KW-0732">Signal</keyword>
<feature type="coiled-coil region" evidence="6">
    <location>
        <begin position="610"/>
        <end position="637"/>
    </location>
</feature>
<dbReference type="Pfam" id="PF00386">
    <property type="entry name" value="C1q"/>
    <property type="match status" value="1"/>
</dbReference>
<keyword evidence="2" id="KW-0964">Secreted</keyword>
<dbReference type="OrthoDB" id="9880922at2759"/>
<feature type="non-terminal residue" evidence="10">
    <location>
        <position position="1082"/>
    </location>
</feature>
<dbReference type="AlphaFoldDB" id="A0A8T1RY11"/>
<dbReference type="EMBL" id="JAHGAV010002043">
    <property type="protein sequence ID" value="KAG6921470.1"/>
    <property type="molecule type" value="Genomic_DNA"/>
</dbReference>
<dbReference type="Gene3D" id="1.10.287.1490">
    <property type="match status" value="1"/>
</dbReference>
<evidence type="ECO:0000256" key="2">
    <source>
        <dbReference type="ARBA" id="ARBA00022525"/>
    </source>
</evidence>
<dbReference type="InterPro" id="IPR001073">
    <property type="entry name" value="C1q_dom"/>
</dbReference>
<evidence type="ECO:0000313" key="11">
    <source>
        <dbReference type="Proteomes" id="UP000765507"/>
    </source>
</evidence>
<dbReference type="InterPro" id="IPR050392">
    <property type="entry name" value="Collagen/C1q_domain"/>
</dbReference>
<feature type="compositionally biased region" description="Basic residues" evidence="7">
    <location>
        <begin position="29"/>
        <end position="39"/>
    </location>
</feature>
<keyword evidence="4 6" id="KW-0175">Coiled coil</keyword>
<evidence type="ECO:0000256" key="1">
    <source>
        <dbReference type="ARBA" id="ARBA00004613"/>
    </source>
</evidence>
<feature type="region of interest" description="Disordered" evidence="7">
    <location>
        <begin position="1"/>
        <end position="131"/>
    </location>
</feature>
<evidence type="ECO:0000259" key="9">
    <source>
        <dbReference type="PROSITE" id="PS51041"/>
    </source>
</evidence>
<evidence type="ECO:0000256" key="4">
    <source>
        <dbReference type="ARBA" id="ARBA00023054"/>
    </source>
</evidence>
<evidence type="ECO:0000313" key="10">
    <source>
        <dbReference type="EMBL" id="KAG6921470.1"/>
    </source>
</evidence>
<organism evidence="10 11">
    <name type="scientific">Chelydra serpentina</name>
    <name type="common">Snapping turtle</name>
    <name type="synonym">Testudo serpentina</name>
    <dbReference type="NCBI Taxonomy" id="8475"/>
    <lineage>
        <taxon>Eukaryota</taxon>
        <taxon>Metazoa</taxon>
        <taxon>Chordata</taxon>
        <taxon>Craniata</taxon>
        <taxon>Vertebrata</taxon>
        <taxon>Euteleostomi</taxon>
        <taxon>Archelosauria</taxon>
        <taxon>Testudinata</taxon>
        <taxon>Testudines</taxon>
        <taxon>Cryptodira</taxon>
        <taxon>Durocryptodira</taxon>
        <taxon>Americhelydia</taxon>
        <taxon>Chelydroidea</taxon>
        <taxon>Chelydridae</taxon>
        <taxon>Chelydra</taxon>
    </lineage>
</organism>
<protein>
    <submittedName>
        <fullName evidence="10">Elastin microfibril interfacer 1</fullName>
    </submittedName>
</protein>
<comment type="subcellular location">
    <subcellularLocation>
        <location evidence="1">Secreted</location>
    </subcellularLocation>
</comment>
<feature type="compositionally biased region" description="Basic residues" evidence="7">
    <location>
        <begin position="48"/>
        <end position="58"/>
    </location>
</feature>